<evidence type="ECO:0000259" key="2">
    <source>
        <dbReference type="SMART" id="SM01373"/>
    </source>
</evidence>
<keyword evidence="4" id="KW-1185">Reference proteome</keyword>
<dbReference type="GO" id="GO:0005634">
    <property type="term" value="C:nucleus"/>
    <property type="evidence" value="ECO:0007669"/>
    <property type="project" value="TreeGrafter"/>
</dbReference>
<dbReference type="AlphaFoldDB" id="A0AAJ4XRQ6"/>
<dbReference type="Pfam" id="PF01454">
    <property type="entry name" value="MAGE"/>
    <property type="match status" value="1"/>
</dbReference>
<dbReference type="SMART" id="SM01373">
    <property type="entry name" value="MAGE"/>
    <property type="match status" value="1"/>
</dbReference>
<accession>A0AAJ4XRQ6</accession>
<comment type="caution">
    <text evidence="3">The sequence shown here is derived from an EMBL/GenBank/DDBJ whole genome shotgun (WGS) entry which is preliminary data.</text>
</comment>
<feature type="compositionally biased region" description="Low complexity" evidence="1">
    <location>
        <begin position="37"/>
        <end position="46"/>
    </location>
</feature>
<dbReference type="InterPro" id="IPR041898">
    <property type="entry name" value="MAGE_WH1"/>
</dbReference>
<evidence type="ECO:0000313" key="3">
    <source>
        <dbReference type="EMBL" id="SNX87289.1"/>
    </source>
</evidence>
<dbReference type="InterPro" id="IPR041899">
    <property type="entry name" value="MAGE_WH2"/>
</dbReference>
<gene>
    <name evidence="3" type="ORF">MEPE_05999</name>
</gene>
<organism evidence="3 4">
    <name type="scientific">Melanopsichium pennsylvanicum</name>
    <dbReference type="NCBI Taxonomy" id="63383"/>
    <lineage>
        <taxon>Eukaryota</taxon>
        <taxon>Fungi</taxon>
        <taxon>Dikarya</taxon>
        <taxon>Basidiomycota</taxon>
        <taxon>Ustilaginomycotina</taxon>
        <taxon>Ustilaginomycetes</taxon>
        <taxon>Ustilaginales</taxon>
        <taxon>Ustilaginaceae</taxon>
        <taxon>Melanopsichium</taxon>
    </lineage>
</organism>
<feature type="region of interest" description="Disordered" evidence="1">
    <location>
        <begin position="307"/>
        <end position="326"/>
    </location>
</feature>
<feature type="compositionally biased region" description="Polar residues" evidence="1">
    <location>
        <begin position="171"/>
        <end position="187"/>
    </location>
</feature>
<name>A0AAJ4XRQ6_9BASI</name>
<protein>
    <recommendedName>
        <fullName evidence="2">MAGE domain-containing protein</fullName>
    </recommendedName>
</protein>
<dbReference type="Gene3D" id="1.10.10.1200">
    <property type="entry name" value="MAGE homology domain, winged helix WH1 motif"/>
    <property type="match status" value="1"/>
</dbReference>
<feature type="compositionally biased region" description="Low complexity" evidence="1">
    <location>
        <begin position="313"/>
        <end position="326"/>
    </location>
</feature>
<evidence type="ECO:0000256" key="1">
    <source>
        <dbReference type="SAM" id="MobiDB-lite"/>
    </source>
</evidence>
<feature type="region of interest" description="Disordered" evidence="1">
    <location>
        <begin position="171"/>
        <end position="194"/>
    </location>
</feature>
<dbReference type="PANTHER" id="PTHR11736">
    <property type="entry name" value="MELANOMA-ASSOCIATED ANTIGEN MAGE ANTIGEN"/>
    <property type="match status" value="1"/>
</dbReference>
<dbReference type="InterPro" id="IPR002190">
    <property type="entry name" value="MHD_dom"/>
</dbReference>
<sequence>MATYGRRSSQRLRREEPDVTSSSRHPVSSSRREAEVSTGSQTQSSRSTRRLDDDDNPTYPIWGFMIRPNQLSMTDTARKQAEQVGQAEINKKAADLARYAMACEYSRTLIRKDDIRTKVLDNNTSRSFAPVFNAAQQLLFRTFGMYMVEVRAKGADNAELARQAQQVLRTATSSANGLRPRNQQRNDSAGPPDGQATNIWVVRSALPLSIITGLVCADEELSHAYALSSTSNTSSSTSQRRRQPAKELRLALDWKSADRQDGEMGLLYIILALILVNGRIITDATLHMYLRRIHLNPQTQLPGALRGTGPAFTSASSGSQGTQTQSRARAMHGTLEGFMNAMTKQAYLEKQRSDVGVDVMDAAISQAQTQGRRRGRASGGGGRAAGAADEDTMWEWRWGARAEAEVGEQRIAELISLIFTDPSATPEGAHDGAGEEEDEETQAIDRDRLAKRRKMLLTNIASVAGSQLVN</sequence>
<dbReference type="PANTHER" id="PTHR11736:SF14">
    <property type="entry name" value="NSE3 HOMOLOG, SMC5-SMC6 COMPLEX COMPONENT"/>
    <property type="match status" value="1"/>
</dbReference>
<dbReference type="Gene3D" id="1.10.10.1210">
    <property type="entry name" value="MAGE homology domain, winged helix WH2 motif"/>
    <property type="match status" value="1"/>
</dbReference>
<evidence type="ECO:0000313" key="4">
    <source>
        <dbReference type="Proteomes" id="UP001294444"/>
    </source>
</evidence>
<dbReference type="GO" id="GO:0006281">
    <property type="term" value="P:DNA repair"/>
    <property type="evidence" value="ECO:0007669"/>
    <property type="project" value="TreeGrafter"/>
</dbReference>
<feature type="region of interest" description="Disordered" evidence="1">
    <location>
        <begin position="368"/>
        <end position="388"/>
    </location>
</feature>
<feature type="domain" description="MAGE" evidence="2">
    <location>
        <begin position="96"/>
        <end position="411"/>
    </location>
</feature>
<dbReference type="EMBL" id="OAPG01000018">
    <property type="protein sequence ID" value="SNX87289.1"/>
    <property type="molecule type" value="Genomic_DNA"/>
</dbReference>
<reference evidence="3" key="1">
    <citation type="submission" date="2023-10" db="EMBL/GenBank/DDBJ databases">
        <authorList>
            <person name="Guldener U."/>
        </authorList>
    </citation>
    <scope>NUCLEOTIDE SEQUENCE</scope>
    <source>
        <strain evidence="3">Mp4</strain>
    </source>
</reference>
<dbReference type="Proteomes" id="UP001294444">
    <property type="component" value="Unassembled WGS sequence"/>
</dbReference>
<feature type="region of interest" description="Disordered" evidence="1">
    <location>
        <begin position="422"/>
        <end position="446"/>
    </location>
</feature>
<feature type="region of interest" description="Disordered" evidence="1">
    <location>
        <begin position="1"/>
        <end position="56"/>
    </location>
</feature>
<proteinExistence type="predicted"/>
<dbReference type="InterPro" id="IPR037445">
    <property type="entry name" value="MAGE"/>
</dbReference>